<keyword evidence="2" id="KW-0732">Signal</keyword>
<name>A0ABQ4TBI8_METOR</name>
<evidence type="ECO:0000256" key="1">
    <source>
        <dbReference type="SAM" id="MobiDB-lite"/>
    </source>
</evidence>
<protein>
    <recommendedName>
        <fullName evidence="5">Secreted protein</fullName>
    </recommendedName>
</protein>
<evidence type="ECO:0008006" key="5">
    <source>
        <dbReference type="Google" id="ProtNLM"/>
    </source>
</evidence>
<evidence type="ECO:0000313" key="4">
    <source>
        <dbReference type="Proteomes" id="UP001055156"/>
    </source>
</evidence>
<gene>
    <name evidence="3" type="ORF">LKMONMHP_3915</name>
</gene>
<comment type="caution">
    <text evidence="3">The sequence shown here is derived from an EMBL/GenBank/DDBJ whole genome shotgun (WGS) entry which is preliminary data.</text>
</comment>
<feature type="region of interest" description="Disordered" evidence="1">
    <location>
        <begin position="29"/>
        <end position="53"/>
    </location>
</feature>
<feature type="compositionally biased region" description="Low complexity" evidence="1">
    <location>
        <begin position="43"/>
        <end position="52"/>
    </location>
</feature>
<feature type="chain" id="PRO_5047206720" description="Secreted protein" evidence="2">
    <location>
        <begin position="32"/>
        <end position="88"/>
    </location>
</feature>
<feature type="signal peptide" evidence="2">
    <location>
        <begin position="1"/>
        <end position="31"/>
    </location>
</feature>
<evidence type="ECO:0000256" key="2">
    <source>
        <dbReference type="SAM" id="SignalP"/>
    </source>
</evidence>
<evidence type="ECO:0000313" key="3">
    <source>
        <dbReference type="EMBL" id="GJE29040.1"/>
    </source>
</evidence>
<dbReference type="Proteomes" id="UP001055156">
    <property type="component" value="Unassembled WGS sequence"/>
</dbReference>
<organism evidence="3 4">
    <name type="scientific">Methylobacterium organophilum</name>
    <dbReference type="NCBI Taxonomy" id="410"/>
    <lineage>
        <taxon>Bacteria</taxon>
        <taxon>Pseudomonadati</taxon>
        <taxon>Pseudomonadota</taxon>
        <taxon>Alphaproteobacteria</taxon>
        <taxon>Hyphomicrobiales</taxon>
        <taxon>Methylobacteriaceae</taxon>
        <taxon>Methylobacterium</taxon>
    </lineage>
</organism>
<accession>A0ABQ4TBI8</accession>
<keyword evidence="4" id="KW-1185">Reference proteome</keyword>
<reference evidence="3" key="2">
    <citation type="submission" date="2021-08" db="EMBL/GenBank/DDBJ databases">
        <authorList>
            <person name="Tani A."/>
            <person name="Ola A."/>
            <person name="Ogura Y."/>
            <person name="Katsura K."/>
            <person name="Hayashi T."/>
        </authorList>
    </citation>
    <scope>NUCLEOTIDE SEQUENCE</scope>
    <source>
        <strain evidence="3">NBRC 15689</strain>
    </source>
</reference>
<reference evidence="3" key="1">
    <citation type="journal article" date="2021" name="Front. Microbiol.">
        <title>Comprehensive Comparative Genomics and Phenotyping of Methylobacterium Species.</title>
        <authorList>
            <person name="Alessa O."/>
            <person name="Ogura Y."/>
            <person name="Fujitani Y."/>
            <person name="Takami H."/>
            <person name="Hayashi T."/>
            <person name="Sahin N."/>
            <person name="Tani A."/>
        </authorList>
    </citation>
    <scope>NUCLEOTIDE SEQUENCE</scope>
    <source>
        <strain evidence="3">NBRC 15689</strain>
    </source>
</reference>
<dbReference type="EMBL" id="BPQV01000013">
    <property type="protein sequence ID" value="GJE29040.1"/>
    <property type="molecule type" value="Genomic_DNA"/>
</dbReference>
<sequence length="88" mass="9171">MPVAPLRRPLARAAGCVLACALALGAGGAEARSPKRVPPPAEAPAAAEPAKPGVTWTSGEAPLLCSTGRRKMWQDGEGWIVRRVKTCR</sequence>
<dbReference type="RefSeq" id="WP_238313177.1">
    <property type="nucleotide sequence ID" value="NZ_BPQV01000013.1"/>
</dbReference>
<proteinExistence type="predicted"/>